<evidence type="ECO:0000313" key="2">
    <source>
        <dbReference type="Proteomes" id="UP000054166"/>
    </source>
</evidence>
<dbReference type="InParanoid" id="A0A0C3C7C6"/>
<name>A0A0C3C7C6_PILCF</name>
<gene>
    <name evidence="1" type="ORF">PILCRDRAFT_816785</name>
</gene>
<accession>A0A0C3C7C6</accession>
<dbReference type="HOGENOM" id="CLU_3014989_0_0_1"/>
<protein>
    <submittedName>
        <fullName evidence="1">Uncharacterized protein</fullName>
    </submittedName>
</protein>
<reference evidence="2" key="2">
    <citation type="submission" date="2015-01" db="EMBL/GenBank/DDBJ databases">
        <title>Evolutionary Origins and Diversification of the Mycorrhizal Mutualists.</title>
        <authorList>
            <consortium name="DOE Joint Genome Institute"/>
            <consortium name="Mycorrhizal Genomics Consortium"/>
            <person name="Kohler A."/>
            <person name="Kuo A."/>
            <person name="Nagy L.G."/>
            <person name="Floudas D."/>
            <person name="Copeland A."/>
            <person name="Barry K.W."/>
            <person name="Cichocki N."/>
            <person name="Veneault-Fourrey C."/>
            <person name="LaButti K."/>
            <person name="Lindquist E.A."/>
            <person name="Lipzen A."/>
            <person name="Lundell T."/>
            <person name="Morin E."/>
            <person name="Murat C."/>
            <person name="Riley R."/>
            <person name="Ohm R."/>
            <person name="Sun H."/>
            <person name="Tunlid A."/>
            <person name="Henrissat B."/>
            <person name="Grigoriev I.V."/>
            <person name="Hibbett D.S."/>
            <person name="Martin F."/>
        </authorList>
    </citation>
    <scope>NUCLEOTIDE SEQUENCE [LARGE SCALE GENOMIC DNA]</scope>
    <source>
        <strain evidence="2">F 1598</strain>
    </source>
</reference>
<keyword evidence="2" id="KW-1185">Reference proteome</keyword>
<dbReference type="EMBL" id="KN832984">
    <property type="protein sequence ID" value="KIM85582.1"/>
    <property type="molecule type" value="Genomic_DNA"/>
</dbReference>
<sequence length="56" mass="6020">MSHFNGQFHCVNALQMVRFGVHGVGDEDNSLVVVLGLVGRGEEGNLHSLADSVTRI</sequence>
<organism evidence="1 2">
    <name type="scientific">Piloderma croceum (strain F 1598)</name>
    <dbReference type="NCBI Taxonomy" id="765440"/>
    <lineage>
        <taxon>Eukaryota</taxon>
        <taxon>Fungi</taxon>
        <taxon>Dikarya</taxon>
        <taxon>Basidiomycota</taxon>
        <taxon>Agaricomycotina</taxon>
        <taxon>Agaricomycetes</taxon>
        <taxon>Agaricomycetidae</taxon>
        <taxon>Atheliales</taxon>
        <taxon>Atheliaceae</taxon>
        <taxon>Piloderma</taxon>
    </lineage>
</organism>
<proteinExistence type="predicted"/>
<reference evidence="1 2" key="1">
    <citation type="submission" date="2014-04" db="EMBL/GenBank/DDBJ databases">
        <authorList>
            <consortium name="DOE Joint Genome Institute"/>
            <person name="Kuo A."/>
            <person name="Tarkka M."/>
            <person name="Buscot F."/>
            <person name="Kohler A."/>
            <person name="Nagy L.G."/>
            <person name="Floudas D."/>
            <person name="Copeland A."/>
            <person name="Barry K.W."/>
            <person name="Cichocki N."/>
            <person name="Veneault-Fourrey C."/>
            <person name="LaButti K."/>
            <person name="Lindquist E.A."/>
            <person name="Lipzen A."/>
            <person name="Lundell T."/>
            <person name="Morin E."/>
            <person name="Murat C."/>
            <person name="Sun H."/>
            <person name="Tunlid A."/>
            <person name="Henrissat B."/>
            <person name="Grigoriev I.V."/>
            <person name="Hibbett D.S."/>
            <person name="Martin F."/>
            <person name="Nordberg H.P."/>
            <person name="Cantor M.N."/>
            <person name="Hua S.X."/>
        </authorList>
    </citation>
    <scope>NUCLEOTIDE SEQUENCE [LARGE SCALE GENOMIC DNA]</scope>
    <source>
        <strain evidence="1 2">F 1598</strain>
    </source>
</reference>
<dbReference type="AlphaFoldDB" id="A0A0C3C7C6"/>
<dbReference type="Proteomes" id="UP000054166">
    <property type="component" value="Unassembled WGS sequence"/>
</dbReference>
<evidence type="ECO:0000313" key="1">
    <source>
        <dbReference type="EMBL" id="KIM85582.1"/>
    </source>
</evidence>